<sequence length="430" mass="48425">MAEFSEVKTTPVDSVVLDEGNLKKSPCKICLQVQAKYTCPRCNINYCSLTCYQSEKHCSCSEAFYKECVIDELKDFTSTTEDREKVLEMLAKDLEERTKEASAEDSDEDLTERLEGLDLDRDVSTVWSRLTAKEKEEFARMLQDGRLARLIEVWTPWWLIKANQTLVKEEREKRKEQNSSSGVPEIMSDIPDISNILKNSKPSANCRFDVLNLLTAYAFVTRLHNGCHNECPVDSTQDLMDTCFVLQGSCSCGSVGEAVQAAVDAIVKKTKDSEKSSNKFNIDLLKDVKVLISGPGKNNNTSFMSAALSDVIGILLNAQSVIKKELRDKIREGCEDVGNLKSQKSSLFKAERKVSFLLSWLQRYGMALHQLEPLLQFEIETRESEVEDVEEIKSAVEKNLDKLRPAITEDKTSKENSSGNLQAKLIVELD</sequence>
<gene>
    <name evidence="5" type="primary">LOC101853011</name>
</gene>
<dbReference type="Proteomes" id="UP000694888">
    <property type="component" value="Unplaced"/>
</dbReference>
<dbReference type="PANTHER" id="PTHR15555:SF0">
    <property type="entry name" value="ZINC FINGER HIT DOMAIN-CONTAINING PROTEIN 2"/>
    <property type="match status" value="1"/>
</dbReference>
<organism evidence="4 5">
    <name type="scientific">Aplysia californica</name>
    <name type="common">California sea hare</name>
    <dbReference type="NCBI Taxonomy" id="6500"/>
    <lineage>
        <taxon>Eukaryota</taxon>
        <taxon>Metazoa</taxon>
        <taxon>Spiralia</taxon>
        <taxon>Lophotrochozoa</taxon>
        <taxon>Mollusca</taxon>
        <taxon>Gastropoda</taxon>
        <taxon>Heterobranchia</taxon>
        <taxon>Euthyneura</taxon>
        <taxon>Tectipleura</taxon>
        <taxon>Aplysiida</taxon>
        <taxon>Aplysioidea</taxon>
        <taxon>Aplysiidae</taxon>
        <taxon>Aplysia</taxon>
    </lineage>
</organism>
<dbReference type="SUPFAM" id="SSF144232">
    <property type="entry name" value="HIT/MYND zinc finger-like"/>
    <property type="match status" value="1"/>
</dbReference>
<dbReference type="PANTHER" id="PTHR15555">
    <property type="entry name" value="ZINC FINGER HIT DOMAIN CONTAINING PROTEIN 2 PROTEIN FON -RELATED"/>
    <property type="match status" value="1"/>
</dbReference>
<dbReference type="InterPro" id="IPR039646">
    <property type="entry name" value="ZNHIT2"/>
</dbReference>
<evidence type="ECO:0000313" key="4">
    <source>
        <dbReference type="Proteomes" id="UP000694888"/>
    </source>
</evidence>
<name>A0ABM0JVC1_APLCA</name>
<feature type="domain" description="HIT-type" evidence="3">
    <location>
        <begin position="27"/>
        <end position="60"/>
    </location>
</feature>
<dbReference type="CDD" id="cd23024">
    <property type="entry name" value="zf-HIT_ZNHIT2-3"/>
    <property type="match status" value="1"/>
</dbReference>
<feature type="region of interest" description="Disordered" evidence="2">
    <location>
        <begin position="405"/>
        <end position="430"/>
    </location>
</feature>
<dbReference type="PROSITE" id="PS51083">
    <property type="entry name" value="ZF_HIT"/>
    <property type="match status" value="1"/>
</dbReference>
<keyword evidence="4" id="KW-1185">Reference proteome</keyword>
<proteinExistence type="predicted"/>
<dbReference type="RefSeq" id="XP_005102391.2">
    <property type="nucleotide sequence ID" value="XM_005102334.3"/>
</dbReference>
<keyword evidence="1" id="KW-0863">Zinc-finger</keyword>
<protein>
    <submittedName>
        <fullName evidence="5">Zinc finger HIT domain-containing protein 2</fullName>
    </submittedName>
</protein>
<evidence type="ECO:0000313" key="5">
    <source>
        <dbReference type="RefSeq" id="XP_005102391.2"/>
    </source>
</evidence>
<keyword evidence="1" id="KW-0479">Metal-binding</keyword>
<dbReference type="Pfam" id="PF04438">
    <property type="entry name" value="zf-HIT"/>
    <property type="match status" value="1"/>
</dbReference>
<dbReference type="GeneID" id="101853011"/>
<feature type="compositionally biased region" description="Basic and acidic residues" evidence="2">
    <location>
        <begin position="405"/>
        <end position="414"/>
    </location>
</feature>
<dbReference type="Gene3D" id="3.30.60.190">
    <property type="match status" value="1"/>
</dbReference>
<accession>A0ABM0JVC1</accession>
<evidence type="ECO:0000259" key="3">
    <source>
        <dbReference type="PROSITE" id="PS51083"/>
    </source>
</evidence>
<evidence type="ECO:0000256" key="1">
    <source>
        <dbReference type="PROSITE-ProRule" id="PRU00453"/>
    </source>
</evidence>
<reference evidence="5" key="1">
    <citation type="submission" date="2025-08" db="UniProtKB">
        <authorList>
            <consortium name="RefSeq"/>
        </authorList>
    </citation>
    <scope>IDENTIFICATION</scope>
</reference>
<evidence type="ECO:0000256" key="2">
    <source>
        <dbReference type="SAM" id="MobiDB-lite"/>
    </source>
</evidence>
<dbReference type="InterPro" id="IPR007529">
    <property type="entry name" value="Znf_HIT"/>
</dbReference>
<keyword evidence="1" id="KW-0862">Zinc</keyword>